<sequence>MCFQKNWKQEKLRSISILKPNHFRIQFSDETKRNEILKQGPWTFKNEWLALVPFDLKLHIDEYIYKTMNIWVRIHDIPTILIDNDQVAHQTGVSLGSIIGNVIKTDTRRNLRVGITMDITKPLRRCVAIGGSGPTPILYPLQYERLPTLCYGCGLIGHLLESCTTATITVNTKLQYGECLCYLPLKTQGVTAAEPTVASADASTTSAAAPTMAPRPPMDTTTKANPALEKDMGKSFLLISEMLYYNLMNGCLKIPHHSQQLTTTKRAYPPPPSNEKKVGMSSAKNSPAEVNVKSRRGK</sequence>
<evidence type="ECO:0000313" key="3">
    <source>
        <dbReference type="EMBL" id="KAK9001207.1"/>
    </source>
</evidence>
<dbReference type="InterPro" id="IPR025836">
    <property type="entry name" value="Zn_knuckle_CX2CX4HX4C"/>
</dbReference>
<dbReference type="PANTHER" id="PTHR31286">
    <property type="entry name" value="GLYCINE-RICH CELL WALL STRUCTURAL PROTEIN 1.8-LIKE"/>
    <property type="match status" value="1"/>
</dbReference>
<feature type="domain" description="Zinc knuckle CX2CX4HX4C" evidence="2">
    <location>
        <begin position="117"/>
        <end position="164"/>
    </location>
</feature>
<feature type="region of interest" description="Disordered" evidence="1">
    <location>
        <begin position="262"/>
        <end position="298"/>
    </location>
</feature>
<dbReference type="EMBL" id="JBBPBN010000036">
    <property type="protein sequence ID" value="KAK9001207.1"/>
    <property type="molecule type" value="Genomic_DNA"/>
</dbReference>
<proteinExistence type="predicted"/>
<keyword evidence="4" id="KW-1185">Reference proteome</keyword>
<organism evidence="3 4">
    <name type="scientific">Hibiscus sabdariffa</name>
    <name type="common">roselle</name>
    <dbReference type="NCBI Taxonomy" id="183260"/>
    <lineage>
        <taxon>Eukaryota</taxon>
        <taxon>Viridiplantae</taxon>
        <taxon>Streptophyta</taxon>
        <taxon>Embryophyta</taxon>
        <taxon>Tracheophyta</taxon>
        <taxon>Spermatophyta</taxon>
        <taxon>Magnoliopsida</taxon>
        <taxon>eudicotyledons</taxon>
        <taxon>Gunneridae</taxon>
        <taxon>Pentapetalae</taxon>
        <taxon>rosids</taxon>
        <taxon>malvids</taxon>
        <taxon>Malvales</taxon>
        <taxon>Malvaceae</taxon>
        <taxon>Malvoideae</taxon>
        <taxon>Hibiscus</taxon>
    </lineage>
</organism>
<name>A0ABR2QL32_9ROSI</name>
<dbReference type="Proteomes" id="UP001396334">
    <property type="component" value="Unassembled WGS sequence"/>
</dbReference>
<dbReference type="PANTHER" id="PTHR31286:SF180">
    <property type="entry name" value="OS10G0362600 PROTEIN"/>
    <property type="match status" value="1"/>
</dbReference>
<feature type="compositionally biased region" description="Low complexity" evidence="1">
    <location>
        <begin position="201"/>
        <end position="222"/>
    </location>
</feature>
<reference evidence="3 4" key="1">
    <citation type="journal article" date="2024" name="G3 (Bethesda)">
        <title>Genome assembly of Hibiscus sabdariffa L. provides insights into metabolisms of medicinal natural products.</title>
        <authorList>
            <person name="Kim T."/>
        </authorList>
    </citation>
    <scope>NUCLEOTIDE SEQUENCE [LARGE SCALE GENOMIC DNA]</scope>
    <source>
        <strain evidence="3">TK-2024</strain>
        <tissue evidence="3">Old leaves</tissue>
    </source>
</reference>
<protein>
    <recommendedName>
        <fullName evidence="2">Zinc knuckle CX2CX4HX4C domain-containing protein</fullName>
    </recommendedName>
</protein>
<evidence type="ECO:0000313" key="4">
    <source>
        <dbReference type="Proteomes" id="UP001396334"/>
    </source>
</evidence>
<gene>
    <name evidence="3" type="ORF">V6N11_082995</name>
</gene>
<feature type="region of interest" description="Disordered" evidence="1">
    <location>
        <begin position="201"/>
        <end position="225"/>
    </location>
</feature>
<comment type="caution">
    <text evidence="3">The sequence shown here is derived from an EMBL/GenBank/DDBJ whole genome shotgun (WGS) entry which is preliminary data.</text>
</comment>
<evidence type="ECO:0000259" key="2">
    <source>
        <dbReference type="Pfam" id="PF14392"/>
    </source>
</evidence>
<evidence type="ECO:0000256" key="1">
    <source>
        <dbReference type="SAM" id="MobiDB-lite"/>
    </source>
</evidence>
<accession>A0ABR2QL32</accession>
<dbReference type="Pfam" id="PF14392">
    <property type="entry name" value="zf-CCHC_4"/>
    <property type="match status" value="1"/>
</dbReference>
<dbReference type="InterPro" id="IPR040256">
    <property type="entry name" value="At4g02000-like"/>
</dbReference>